<feature type="domain" description="TNase-like" evidence="4">
    <location>
        <begin position="23"/>
        <end position="159"/>
    </location>
</feature>
<evidence type="ECO:0000256" key="3">
    <source>
        <dbReference type="ARBA" id="ARBA00022801"/>
    </source>
</evidence>
<dbReference type="PANTHER" id="PTHR12302:SF3">
    <property type="entry name" value="SERINE_THREONINE-PROTEIN KINASE 31"/>
    <property type="match status" value="1"/>
</dbReference>
<keyword evidence="2" id="KW-0255">Endonuclease</keyword>
<dbReference type="GO" id="GO:0016787">
    <property type="term" value="F:hydrolase activity"/>
    <property type="evidence" value="ECO:0007669"/>
    <property type="project" value="UniProtKB-KW"/>
</dbReference>
<geneLocation type="plasmid" evidence="5">
    <name>unnamed</name>
</geneLocation>
<protein>
    <recommendedName>
        <fullName evidence="4">TNase-like domain-containing protein</fullName>
    </recommendedName>
</protein>
<dbReference type="GO" id="GO:0003676">
    <property type="term" value="F:nucleic acid binding"/>
    <property type="evidence" value="ECO:0007669"/>
    <property type="project" value="InterPro"/>
</dbReference>
<dbReference type="KEGG" id="tfa:BW733_17625"/>
<dbReference type="InterPro" id="IPR035437">
    <property type="entry name" value="SNase_OB-fold_sf"/>
</dbReference>
<dbReference type="PROSITE" id="PS01123">
    <property type="entry name" value="TNASE_1"/>
    <property type="match status" value="1"/>
</dbReference>
<dbReference type="PANTHER" id="PTHR12302">
    <property type="entry name" value="EBNA2 BINDING PROTEIN P100"/>
    <property type="match status" value="1"/>
</dbReference>
<dbReference type="OrthoDB" id="6048299at2"/>
<evidence type="ECO:0000313" key="6">
    <source>
        <dbReference type="Proteomes" id="UP000188235"/>
    </source>
</evidence>
<keyword evidence="1" id="KW-0540">Nuclease</keyword>
<dbReference type="SMART" id="SM00318">
    <property type="entry name" value="SNc"/>
    <property type="match status" value="1"/>
</dbReference>
<dbReference type="Proteomes" id="UP000188235">
    <property type="component" value="Plasmid unnamed"/>
</dbReference>
<gene>
    <name evidence="5" type="ORF">BW733_17625</name>
</gene>
<keyword evidence="5" id="KW-0614">Plasmid</keyword>
<dbReference type="Pfam" id="PF00565">
    <property type="entry name" value="SNase"/>
    <property type="match status" value="1"/>
</dbReference>
<evidence type="ECO:0000256" key="2">
    <source>
        <dbReference type="ARBA" id="ARBA00022759"/>
    </source>
</evidence>
<dbReference type="PROSITE" id="PS51257">
    <property type="entry name" value="PROKAR_LIPOPROTEIN"/>
    <property type="match status" value="1"/>
</dbReference>
<organism evidence="5 6">
    <name type="scientific">Tessaracoccus flavescens</name>
    <dbReference type="NCBI Taxonomy" id="399497"/>
    <lineage>
        <taxon>Bacteria</taxon>
        <taxon>Bacillati</taxon>
        <taxon>Actinomycetota</taxon>
        <taxon>Actinomycetes</taxon>
        <taxon>Propionibacteriales</taxon>
        <taxon>Propionibacteriaceae</taxon>
        <taxon>Tessaracoccus</taxon>
    </lineage>
</organism>
<keyword evidence="3" id="KW-0378">Hydrolase</keyword>
<proteinExistence type="predicted"/>
<dbReference type="Gene3D" id="2.40.50.90">
    <property type="match status" value="1"/>
</dbReference>
<dbReference type="GO" id="GO:0004519">
    <property type="term" value="F:endonuclease activity"/>
    <property type="evidence" value="ECO:0007669"/>
    <property type="project" value="UniProtKB-KW"/>
</dbReference>
<evidence type="ECO:0000313" key="5">
    <source>
        <dbReference type="EMBL" id="AQP52718.1"/>
    </source>
</evidence>
<keyword evidence="6" id="KW-1185">Reference proteome</keyword>
<dbReference type="InterPro" id="IPR016071">
    <property type="entry name" value="Staphylococal_nuclease_OB-fold"/>
</dbReference>
<dbReference type="AlphaFoldDB" id="A0A1Q2D2W9"/>
<accession>A0A1Q2D2W9</accession>
<name>A0A1Q2D2W9_9ACTN</name>
<evidence type="ECO:0000259" key="4">
    <source>
        <dbReference type="PROSITE" id="PS50830"/>
    </source>
</evidence>
<dbReference type="PROSITE" id="PS50830">
    <property type="entry name" value="TNASE_3"/>
    <property type="match status" value="1"/>
</dbReference>
<evidence type="ECO:0000256" key="1">
    <source>
        <dbReference type="ARBA" id="ARBA00022722"/>
    </source>
</evidence>
<dbReference type="InterPro" id="IPR002071">
    <property type="entry name" value="Thermonucl_AS"/>
</dbReference>
<dbReference type="SUPFAM" id="SSF50199">
    <property type="entry name" value="Staphylococcal nuclease"/>
    <property type="match status" value="1"/>
</dbReference>
<dbReference type="RefSeq" id="WP_077353136.1">
    <property type="nucleotide sequence ID" value="NZ_CP019608.1"/>
</dbReference>
<reference evidence="5 6" key="1">
    <citation type="journal article" date="2008" name="Int. J. Syst. Evol. Microbiol.">
        <title>Tessaracoccus flavescens sp. nov., isolated from marine sediment.</title>
        <authorList>
            <person name="Lee D.W."/>
            <person name="Lee S.D."/>
        </authorList>
    </citation>
    <scope>NUCLEOTIDE SEQUENCE [LARGE SCALE GENOMIC DNA]</scope>
    <source>
        <strain evidence="5 6">SST-39T</strain>
        <plasmid evidence="6">Plasmid</plasmid>
    </source>
</reference>
<sequence length="165" mass="17342">MKRAAAVLMLALLVGCQPQGEPSRGLAVVVDVIDGDTLTVDTAEGERVRVRMLGIDAPEEAKDGTPAECGASEAKEALAALVDDRQVGLTADSRSDVEDRYGRRLAYVDVDGLDVGAALIQAGWAAAWHPRSAVEPERGPSYQKAQKRAQAAGSGLWSTCPTVGR</sequence>
<dbReference type="EMBL" id="CP019608">
    <property type="protein sequence ID" value="AQP52718.1"/>
    <property type="molecule type" value="Genomic_DNA"/>
</dbReference>